<proteinExistence type="inferred from homology"/>
<comment type="similarity">
    <text evidence="1 7">Belongs to the cytochrome P450 family.</text>
</comment>
<evidence type="ECO:0000313" key="8">
    <source>
        <dbReference type="EMBL" id="RZS30528.1"/>
    </source>
</evidence>
<evidence type="ECO:0000256" key="5">
    <source>
        <dbReference type="ARBA" id="ARBA00023004"/>
    </source>
</evidence>
<dbReference type="Pfam" id="PF00067">
    <property type="entry name" value="p450"/>
    <property type="match status" value="1"/>
</dbReference>
<keyword evidence="4 7" id="KW-0560">Oxidoreductase</keyword>
<dbReference type="GO" id="GO:0016705">
    <property type="term" value="F:oxidoreductase activity, acting on paired donors, with incorporation or reduction of molecular oxygen"/>
    <property type="evidence" value="ECO:0007669"/>
    <property type="project" value="InterPro"/>
</dbReference>
<dbReference type="GO" id="GO:0020037">
    <property type="term" value="F:heme binding"/>
    <property type="evidence" value="ECO:0007669"/>
    <property type="project" value="InterPro"/>
</dbReference>
<keyword evidence="9" id="KW-1185">Reference proteome</keyword>
<dbReference type="PANTHER" id="PTHR46696">
    <property type="entry name" value="P450, PUTATIVE (EUROFUNG)-RELATED"/>
    <property type="match status" value="1"/>
</dbReference>
<dbReference type="GO" id="GO:0005506">
    <property type="term" value="F:iron ion binding"/>
    <property type="evidence" value="ECO:0007669"/>
    <property type="project" value="InterPro"/>
</dbReference>
<keyword evidence="2 7" id="KW-0349">Heme</keyword>
<keyword evidence="5 7" id="KW-0408">Iron</keyword>
<gene>
    <name evidence="8" type="ORF">EV193_11648</name>
</gene>
<dbReference type="PANTHER" id="PTHR46696:SF1">
    <property type="entry name" value="CYTOCHROME P450 YJIB-RELATED"/>
    <property type="match status" value="1"/>
</dbReference>
<protein>
    <submittedName>
        <fullName evidence="8">Cytochrome P450</fullName>
    </submittedName>
</protein>
<evidence type="ECO:0000256" key="2">
    <source>
        <dbReference type="ARBA" id="ARBA00022617"/>
    </source>
</evidence>
<keyword evidence="3 7" id="KW-0479">Metal-binding</keyword>
<dbReference type="GO" id="GO:0004497">
    <property type="term" value="F:monooxygenase activity"/>
    <property type="evidence" value="ECO:0007669"/>
    <property type="project" value="UniProtKB-KW"/>
</dbReference>
<dbReference type="InterPro" id="IPR036396">
    <property type="entry name" value="Cyt_P450_sf"/>
</dbReference>
<dbReference type="PROSITE" id="PS00086">
    <property type="entry name" value="CYTOCHROME_P450"/>
    <property type="match status" value="1"/>
</dbReference>
<dbReference type="Gene3D" id="1.10.630.10">
    <property type="entry name" value="Cytochrome P450"/>
    <property type="match status" value="1"/>
</dbReference>
<dbReference type="EMBL" id="SGWQ01000016">
    <property type="protein sequence ID" value="RZS30528.1"/>
    <property type="molecule type" value="Genomic_DNA"/>
</dbReference>
<dbReference type="InterPro" id="IPR001128">
    <property type="entry name" value="Cyt_P450"/>
</dbReference>
<dbReference type="InterPro" id="IPR017972">
    <property type="entry name" value="Cyt_P450_CS"/>
</dbReference>
<keyword evidence="6 7" id="KW-0503">Monooxygenase</keyword>
<evidence type="ECO:0000256" key="6">
    <source>
        <dbReference type="ARBA" id="ARBA00023033"/>
    </source>
</evidence>
<dbReference type="CDD" id="cd11030">
    <property type="entry name" value="CYP105-like"/>
    <property type="match status" value="1"/>
</dbReference>
<organism evidence="8 9">
    <name type="scientific">Herbihabitans rhizosphaerae</name>
    <dbReference type="NCBI Taxonomy" id="1872711"/>
    <lineage>
        <taxon>Bacteria</taxon>
        <taxon>Bacillati</taxon>
        <taxon>Actinomycetota</taxon>
        <taxon>Actinomycetes</taxon>
        <taxon>Pseudonocardiales</taxon>
        <taxon>Pseudonocardiaceae</taxon>
        <taxon>Herbihabitans</taxon>
    </lineage>
</organism>
<sequence length="381" mass="42400">MTHTLPTARDCPFDPPVELRERAERPISRLRFADGSLGWLVTDYAAARHVLSDSRFSTDPARTRSPLRIDHQAAPPGMFLFMDPPDHTRYRRLLMGFFTLRRARDMEPRITAIAEELADDLTSPADLVESFALPLASRVVCGLLGVPYTDHEFFEYQTRNMVDPARSFEERQADNGVMFEYLGKLVRHKRTEPADDLLSGLLELTDDELVGIGLLLLFAGHETTANMLGLGTFALLQHPDQWAALRADPGRLDGAIEELLRYLSIVQYEVNRAALEDVEVAGQVIAAGEPVLVSLPLANRDSAHFPDGESLDVGRSASGHLAFGFGVHQCLGQHLARIEMRVGFSTLLRRFPDLRLTVPADEVPLRAGRGIYGVDRLPVAW</sequence>
<evidence type="ECO:0000256" key="3">
    <source>
        <dbReference type="ARBA" id="ARBA00022723"/>
    </source>
</evidence>
<dbReference type="PRINTS" id="PR00385">
    <property type="entry name" value="P450"/>
</dbReference>
<accession>A0A4Q7KC28</accession>
<dbReference type="FunFam" id="1.10.630.10:FF:000018">
    <property type="entry name" value="Cytochrome P450 monooxygenase"/>
    <property type="match status" value="1"/>
</dbReference>
<comment type="caution">
    <text evidence="8">The sequence shown here is derived from an EMBL/GenBank/DDBJ whole genome shotgun (WGS) entry which is preliminary data.</text>
</comment>
<reference evidence="8 9" key="1">
    <citation type="submission" date="2019-02" db="EMBL/GenBank/DDBJ databases">
        <title>Genomic Encyclopedia of Type Strains, Phase IV (KMG-IV): sequencing the most valuable type-strain genomes for metagenomic binning, comparative biology and taxonomic classification.</title>
        <authorList>
            <person name="Goeker M."/>
        </authorList>
    </citation>
    <scope>NUCLEOTIDE SEQUENCE [LARGE SCALE GENOMIC DNA]</scope>
    <source>
        <strain evidence="8 9">DSM 101727</strain>
    </source>
</reference>
<evidence type="ECO:0000256" key="4">
    <source>
        <dbReference type="ARBA" id="ARBA00023002"/>
    </source>
</evidence>
<evidence type="ECO:0000256" key="7">
    <source>
        <dbReference type="RuleBase" id="RU000461"/>
    </source>
</evidence>
<dbReference type="SUPFAM" id="SSF48264">
    <property type="entry name" value="Cytochrome P450"/>
    <property type="match status" value="1"/>
</dbReference>
<evidence type="ECO:0000256" key="1">
    <source>
        <dbReference type="ARBA" id="ARBA00010617"/>
    </source>
</evidence>
<evidence type="ECO:0000313" key="9">
    <source>
        <dbReference type="Proteomes" id="UP000294257"/>
    </source>
</evidence>
<dbReference type="InterPro" id="IPR002397">
    <property type="entry name" value="Cyt_P450_B"/>
</dbReference>
<dbReference type="RefSeq" id="WP_130348460.1">
    <property type="nucleotide sequence ID" value="NZ_SGWQ01000016.1"/>
</dbReference>
<dbReference type="PRINTS" id="PR00359">
    <property type="entry name" value="BP450"/>
</dbReference>
<dbReference type="AlphaFoldDB" id="A0A4Q7KC28"/>
<dbReference type="OrthoDB" id="4133219at2"/>
<name>A0A4Q7KC28_9PSEU</name>
<dbReference type="Proteomes" id="UP000294257">
    <property type="component" value="Unassembled WGS sequence"/>
</dbReference>